<keyword evidence="3" id="KW-1185">Reference proteome</keyword>
<sequence length="401" mass="44935">MALEDPPADPGAAVHVVAGRPQQLPTTTQPQWKTTHPHKSRGSMSKWGWREVTERFYAATDLVHDNEQFGNRVRQLKALWGFIQNLRNKFTGLGRREDGSVVASDAWWAENTKGHPEWKKLKDGWPEYLPELDRMFLGVAVDGSSAYCAGQNNPTQIISSEEEEDYDDANLTPASCGSKRSTSTRSTGTSPSKKLRSPALRLMDRNMSNFGVIMENKNHVMRDIWNDKKKVIKDKQAALDIKISKVLAMARQVGATEATPDLWIGVMKIIQSERVMSFFIQSTEEGRLAVIRHHAGDVAAPLDEEEEDSEDEDEWDDEVFEMFMDDEIELAYLYGMYDYAAHASGPPVKFASLATPQTPPPSAPPGFSPPPKLSAAFLVDWKRVVRAMPPPLPGRRTPHFS</sequence>
<dbReference type="PANTHER" id="PTHR47069">
    <property type="match status" value="1"/>
</dbReference>
<dbReference type="AlphaFoldDB" id="A0A8T0NSD2"/>
<dbReference type="EMBL" id="CM029053">
    <property type="protein sequence ID" value="KAG2552497.1"/>
    <property type="molecule type" value="Genomic_DNA"/>
</dbReference>
<feature type="compositionally biased region" description="Low complexity" evidence="1">
    <location>
        <begin position="21"/>
        <end position="34"/>
    </location>
</feature>
<feature type="region of interest" description="Disordered" evidence="1">
    <location>
        <begin position="19"/>
        <end position="44"/>
    </location>
</feature>
<accession>A0A8T0NSD2</accession>
<evidence type="ECO:0000256" key="1">
    <source>
        <dbReference type="SAM" id="MobiDB-lite"/>
    </source>
</evidence>
<name>A0A8T0NSD2_PANVG</name>
<comment type="caution">
    <text evidence="2">The sequence shown here is derived from an EMBL/GenBank/DDBJ whole genome shotgun (WGS) entry which is preliminary data.</text>
</comment>
<dbReference type="PANTHER" id="PTHR47069:SF11">
    <property type="entry name" value="OS04G0275550 PROTEIN"/>
    <property type="match status" value="1"/>
</dbReference>
<feature type="compositionally biased region" description="Low complexity" evidence="1">
    <location>
        <begin position="175"/>
        <end position="192"/>
    </location>
</feature>
<evidence type="ECO:0008006" key="4">
    <source>
        <dbReference type="Google" id="ProtNLM"/>
    </source>
</evidence>
<reference evidence="2" key="1">
    <citation type="submission" date="2020-05" db="EMBL/GenBank/DDBJ databases">
        <title>WGS assembly of Panicum virgatum.</title>
        <authorList>
            <person name="Lovell J.T."/>
            <person name="Jenkins J."/>
            <person name="Shu S."/>
            <person name="Juenger T.E."/>
            <person name="Schmutz J."/>
        </authorList>
    </citation>
    <scope>NUCLEOTIDE SEQUENCE</scope>
    <source>
        <strain evidence="2">AP13</strain>
    </source>
</reference>
<protein>
    <recommendedName>
        <fullName evidence="4">Myb/SANT-like domain-containing protein</fullName>
    </recommendedName>
</protein>
<evidence type="ECO:0000313" key="3">
    <source>
        <dbReference type="Proteomes" id="UP000823388"/>
    </source>
</evidence>
<gene>
    <name evidence="2" type="ORF">PVAP13_9KG583600</name>
</gene>
<evidence type="ECO:0000313" key="2">
    <source>
        <dbReference type="EMBL" id="KAG2552497.1"/>
    </source>
</evidence>
<proteinExistence type="predicted"/>
<organism evidence="2 3">
    <name type="scientific">Panicum virgatum</name>
    <name type="common">Blackwell switchgrass</name>
    <dbReference type="NCBI Taxonomy" id="38727"/>
    <lineage>
        <taxon>Eukaryota</taxon>
        <taxon>Viridiplantae</taxon>
        <taxon>Streptophyta</taxon>
        <taxon>Embryophyta</taxon>
        <taxon>Tracheophyta</taxon>
        <taxon>Spermatophyta</taxon>
        <taxon>Magnoliopsida</taxon>
        <taxon>Liliopsida</taxon>
        <taxon>Poales</taxon>
        <taxon>Poaceae</taxon>
        <taxon>PACMAD clade</taxon>
        <taxon>Panicoideae</taxon>
        <taxon>Panicodae</taxon>
        <taxon>Paniceae</taxon>
        <taxon>Panicinae</taxon>
        <taxon>Panicum</taxon>
        <taxon>Panicum sect. Hiantes</taxon>
    </lineage>
</organism>
<dbReference type="Proteomes" id="UP000823388">
    <property type="component" value="Chromosome 9K"/>
</dbReference>
<feature type="region of interest" description="Disordered" evidence="1">
    <location>
        <begin position="161"/>
        <end position="195"/>
    </location>
</feature>